<proteinExistence type="predicted"/>
<dbReference type="Gene3D" id="3.30.70.1290">
    <property type="entry name" value="Transposase IS200-like"/>
    <property type="match status" value="1"/>
</dbReference>
<reference evidence="2 3" key="1">
    <citation type="submission" date="2017-09" db="EMBL/GenBank/DDBJ databases">
        <title>Depth-based differentiation of microbial function through sediment-hosted aquifers and enrichment of novel symbionts in the deep terrestrial subsurface.</title>
        <authorList>
            <person name="Probst A.J."/>
            <person name="Ladd B."/>
            <person name="Jarett J.K."/>
            <person name="Geller-Mcgrath D.E."/>
            <person name="Sieber C.M."/>
            <person name="Emerson J.B."/>
            <person name="Anantharaman K."/>
            <person name="Thomas B.C."/>
            <person name="Malmstrom R."/>
            <person name="Stieglmeier M."/>
            <person name="Klingl A."/>
            <person name="Woyke T."/>
            <person name="Ryan C.M."/>
            <person name="Banfield J.F."/>
        </authorList>
    </citation>
    <scope>NUCLEOTIDE SEQUENCE [LARGE SCALE GENOMIC DNA]</scope>
    <source>
        <strain evidence="2">CG10_big_fil_rev_8_21_14_0_10_51_16</strain>
    </source>
</reference>
<evidence type="ECO:0000259" key="1">
    <source>
        <dbReference type="SMART" id="SM01321"/>
    </source>
</evidence>
<dbReference type="EMBL" id="PCYI01000010">
    <property type="protein sequence ID" value="PIR45021.1"/>
    <property type="molecule type" value="Genomic_DNA"/>
</dbReference>
<sequence length="235" mass="27381">MGRKRLDYFPGFANDEYYHIFNHGVEDCLITRDIHDSDRFVLLLQLLNTGKVIGSIQETLSSIDKTTLRILLSGSDKYKRKDNTDPLVELVAYCLNPNHFHLILKQVSENGVPLFLQKFTMAYSKYINTKYQRKGALFYRKYGRRHIATDEYLIHASTYVSLNDRVHGIQSDNCALVRSSWQEYMEQMPGFCNKEVVLASFDNKVDYNNYAMDALHIMRERKVDDAEMKEIGLDL</sequence>
<evidence type="ECO:0000313" key="3">
    <source>
        <dbReference type="Proteomes" id="UP000228767"/>
    </source>
</evidence>
<dbReference type="AlphaFoldDB" id="A0A2H0REP0"/>
<evidence type="ECO:0000313" key="2">
    <source>
        <dbReference type="EMBL" id="PIR45021.1"/>
    </source>
</evidence>
<dbReference type="InterPro" id="IPR036515">
    <property type="entry name" value="Transposase_17_sf"/>
</dbReference>
<accession>A0A2H0REP0</accession>
<feature type="domain" description="Transposase IS200-like" evidence="1">
    <location>
        <begin position="72"/>
        <end position="163"/>
    </location>
</feature>
<dbReference type="GO" id="GO:0006313">
    <property type="term" value="P:DNA transposition"/>
    <property type="evidence" value="ECO:0007669"/>
    <property type="project" value="InterPro"/>
</dbReference>
<dbReference type="InterPro" id="IPR002686">
    <property type="entry name" value="Transposase_17"/>
</dbReference>
<dbReference type="SUPFAM" id="SSF143422">
    <property type="entry name" value="Transposase IS200-like"/>
    <property type="match status" value="1"/>
</dbReference>
<dbReference type="GO" id="GO:0004803">
    <property type="term" value="F:transposase activity"/>
    <property type="evidence" value="ECO:0007669"/>
    <property type="project" value="InterPro"/>
</dbReference>
<protein>
    <recommendedName>
        <fullName evidence="1">Transposase IS200-like domain-containing protein</fullName>
    </recommendedName>
</protein>
<comment type="caution">
    <text evidence="2">The sequence shown here is derived from an EMBL/GenBank/DDBJ whole genome shotgun (WGS) entry which is preliminary data.</text>
</comment>
<dbReference type="SMART" id="SM01321">
    <property type="entry name" value="Y1_Tnp"/>
    <property type="match status" value="1"/>
</dbReference>
<dbReference type="Pfam" id="PF01797">
    <property type="entry name" value="Y1_Tnp"/>
    <property type="match status" value="1"/>
</dbReference>
<dbReference type="GO" id="GO:0003677">
    <property type="term" value="F:DNA binding"/>
    <property type="evidence" value="ECO:0007669"/>
    <property type="project" value="InterPro"/>
</dbReference>
<dbReference type="PANTHER" id="PTHR34322">
    <property type="entry name" value="TRANSPOSASE, Y1_TNP DOMAIN-CONTAINING"/>
    <property type="match status" value="1"/>
</dbReference>
<gene>
    <name evidence="2" type="ORF">COV10_01715</name>
</gene>
<dbReference type="Proteomes" id="UP000228767">
    <property type="component" value="Unassembled WGS sequence"/>
</dbReference>
<organism evidence="2 3">
    <name type="scientific">Candidatus Vogelbacteria bacterium CG10_big_fil_rev_8_21_14_0_10_51_16</name>
    <dbReference type="NCBI Taxonomy" id="1975045"/>
    <lineage>
        <taxon>Bacteria</taxon>
        <taxon>Candidatus Vogeliibacteriota</taxon>
    </lineage>
</organism>
<name>A0A2H0REP0_9BACT</name>
<dbReference type="PANTHER" id="PTHR34322:SF2">
    <property type="entry name" value="TRANSPOSASE IS200-LIKE DOMAIN-CONTAINING PROTEIN"/>
    <property type="match status" value="1"/>
</dbReference>